<sequence>MTIRIKSVSKDNEIYSFAKEIEINNHRFQTPFPVKNPTISQESMPSSLPNEMYEFWTTFNINDVLNAPIDNEVGDKIINRFRNKNTRDVKNKPKIFLTSYKNIKGNPFKIFDNKLLEFMIDASYLYTDVVTFPIIHGVRDVVNNNSILQDYLVFIDKCHKIADTLNNKPIMGIIPPIPQGFIRKIVEKFVSLDLMMFCFDFNGSSLSAYYPHYSQVFRTLFDIDNTKLEETIKYVINLRLPSNRNRNNPFPAEDLLIPSVGTDILGINHLSGGRTTTKTPKKKKLKRPAKTITKVNTNLLNTDEYNYHRISERAEFNKIFPNPLIQPSFQNFTTATYIKRNIFQKKFNYANLNMEMNSLHQKIKNNEPILKILMSKIGIKDQIRNKVNWLDNFIKTKSLYDF</sequence>
<protein>
    <submittedName>
        <fullName evidence="1">Uncharacterized protein</fullName>
    </submittedName>
</protein>
<accession>A0A0F9TKG2</accession>
<dbReference type="EMBL" id="LAZR01001619">
    <property type="protein sequence ID" value="KKN41873.1"/>
    <property type="molecule type" value="Genomic_DNA"/>
</dbReference>
<proteinExistence type="predicted"/>
<dbReference type="AlphaFoldDB" id="A0A0F9TKG2"/>
<organism evidence="1">
    <name type="scientific">marine sediment metagenome</name>
    <dbReference type="NCBI Taxonomy" id="412755"/>
    <lineage>
        <taxon>unclassified sequences</taxon>
        <taxon>metagenomes</taxon>
        <taxon>ecological metagenomes</taxon>
    </lineage>
</organism>
<name>A0A0F9TKG2_9ZZZZ</name>
<comment type="caution">
    <text evidence="1">The sequence shown here is derived from an EMBL/GenBank/DDBJ whole genome shotgun (WGS) entry which is preliminary data.</text>
</comment>
<evidence type="ECO:0000313" key="1">
    <source>
        <dbReference type="EMBL" id="KKN41873.1"/>
    </source>
</evidence>
<gene>
    <name evidence="1" type="ORF">LCGC14_0718960</name>
</gene>
<reference evidence="1" key="1">
    <citation type="journal article" date="2015" name="Nature">
        <title>Complex archaea that bridge the gap between prokaryotes and eukaryotes.</title>
        <authorList>
            <person name="Spang A."/>
            <person name="Saw J.H."/>
            <person name="Jorgensen S.L."/>
            <person name="Zaremba-Niedzwiedzka K."/>
            <person name="Martijn J."/>
            <person name="Lind A.E."/>
            <person name="van Eijk R."/>
            <person name="Schleper C."/>
            <person name="Guy L."/>
            <person name="Ettema T.J."/>
        </authorList>
    </citation>
    <scope>NUCLEOTIDE SEQUENCE</scope>
</reference>